<keyword evidence="7" id="KW-1160">Virus entry into host cell</keyword>
<evidence type="ECO:0000256" key="8">
    <source>
        <dbReference type="PROSITE-ProRule" id="PRU01248"/>
    </source>
</evidence>
<evidence type="ECO:0000256" key="7">
    <source>
        <dbReference type="ARBA" id="ARBA00023195"/>
    </source>
</evidence>
<keyword evidence="4" id="KW-0378">Hydrolase</keyword>
<dbReference type="InterPro" id="IPR010998">
    <property type="entry name" value="Integrase_recombinase_N"/>
</dbReference>
<dbReference type="InterPro" id="IPR050090">
    <property type="entry name" value="Tyrosine_recombinase_XerCD"/>
</dbReference>
<organism evidence="11">
    <name type="scientific">Myoviridae sp. ctBtT5</name>
    <dbReference type="NCBI Taxonomy" id="2825048"/>
    <lineage>
        <taxon>Viruses</taxon>
        <taxon>Duplodnaviria</taxon>
        <taxon>Heunggongvirae</taxon>
        <taxon>Uroviricota</taxon>
        <taxon>Caudoviricetes</taxon>
    </lineage>
</organism>
<dbReference type="GO" id="GO:0044826">
    <property type="term" value="P:viral genome integration into host DNA"/>
    <property type="evidence" value="ECO:0007669"/>
    <property type="project" value="UniProtKB-KW"/>
</dbReference>
<feature type="domain" description="Core-binding (CB)" evidence="10">
    <location>
        <begin position="2"/>
        <end position="96"/>
    </location>
</feature>
<protein>
    <recommendedName>
        <fullName evidence="2">Integrase</fullName>
    </recommendedName>
</protein>
<evidence type="ECO:0000256" key="3">
    <source>
        <dbReference type="ARBA" id="ARBA00022679"/>
    </source>
</evidence>
<dbReference type="PROSITE" id="PS51900">
    <property type="entry name" value="CB"/>
    <property type="match status" value="1"/>
</dbReference>
<dbReference type="CDD" id="cd00397">
    <property type="entry name" value="DNA_BRE_C"/>
    <property type="match status" value="1"/>
</dbReference>
<dbReference type="GO" id="GO:0006310">
    <property type="term" value="P:DNA recombination"/>
    <property type="evidence" value="ECO:0007669"/>
    <property type="project" value="UniProtKB-KW"/>
</dbReference>
<dbReference type="GO" id="GO:0075713">
    <property type="term" value="P:establishment of integrated proviral latency"/>
    <property type="evidence" value="ECO:0007669"/>
    <property type="project" value="UniProtKB-KW"/>
</dbReference>
<evidence type="ECO:0000256" key="2">
    <source>
        <dbReference type="ARBA" id="ARBA00016082"/>
    </source>
</evidence>
<dbReference type="GO" id="GO:0016740">
    <property type="term" value="F:transferase activity"/>
    <property type="evidence" value="ECO:0007669"/>
    <property type="project" value="UniProtKB-KW"/>
</dbReference>
<keyword evidence="7" id="KW-0229">DNA integration</keyword>
<comment type="similarity">
    <text evidence="1">Belongs to the 'phage' integrase family.</text>
</comment>
<dbReference type="Gene3D" id="1.10.443.10">
    <property type="entry name" value="Intergrase catalytic core"/>
    <property type="match status" value="1"/>
</dbReference>
<dbReference type="GO" id="GO:0003677">
    <property type="term" value="F:DNA binding"/>
    <property type="evidence" value="ECO:0007669"/>
    <property type="project" value="UniProtKB-UniRule"/>
</dbReference>
<evidence type="ECO:0000256" key="5">
    <source>
        <dbReference type="ARBA" id="ARBA00023125"/>
    </source>
</evidence>
<keyword evidence="6" id="KW-0233">DNA recombination</keyword>
<dbReference type="GO" id="GO:0016787">
    <property type="term" value="F:hydrolase activity"/>
    <property type="evidence" value="ECO:0007669"/>
    <property type="project" value="UniProtKB-KW"/>
</dbReference>
<name>A0A8S5PZF8_9CAUD</name>
<reference evidence="11" key="1">
    <citation type="journal article" date="2021" name="Proc. Natl. Acad. Sci. U.S.A.">
        <title>A Catalog of Tens of Thousands of Viruses from Human Metagenomes Reveals Hidden Associations with Chronic Diseases.</title>
        <authorList>
            <person name="Tisza M.J."/>
            <person name="Buck C.B."/>
        </authorList>
    </citation>
    <scope>NUCLEOTIDE SEQUENCE</scope>
    <source>
        <strain evidence="11">CtBtT5</strain>
    </source>
</reference>
<keyword evidence="5 8" id="KW-0238">DNA-binding</keyword>
<dbReference type="InterPro" id="IPR013762">
    <property type="entry name" value="Integrase-like_cat_sf"/>
</dbReference>
<dbReference type="EMBL" id="BK015540">
    <property type="protein sequence ID" value="DAE11907.1"/>
    <property type="molecule type" value="Genomic_DNA"/>
</dbReference>
<dbReference type="GO" id="GO:0015074">
    <property type="term" value="P:DNA integration"/>
    <property type="evidence" value="ECO:0007669"/>
    <property type="project" value="InterPro"/>
</dbReference>
<evidence type="ECO:0000256" key="1">
    <source>
        <dbReference type="ARBA" id="ARBA00008857"/>
    </source>
</evidence>
<proteinExistence type="inferred from homology"/>
<evidence type="ECO:0000259" key="9">
    <source>
        <dbReference type="PROSITE" id="PS51898"/>
    </source>
</evidence>
<dbReference type="InterPro" id="IPR044068">
    <property type="entry name" value="CB"/>
</dbReference>
<dbReference type="InterPro" id="IPR002104">
    <property type="entry name" value="Integrase_catalytic"/>
</dbReference>
<sequence length="225" mass="26622">MKFSKKIINEFLKYSALNCTEETVRQFSYDLHQFYNRAKEPTIDTITIKKIVDYTQYIKTLPKGVGSRSSNNTQYIAPRTVARKITVIKNFFKFLNKVYDIGIVAEKIDIPKYSKPRMEYLSKPEFDNFLTLIKNKKEDREHKIRSVLLISLAYYTGMRLSELLSVKVEDILKDTKMQILGKGKVWRTVYYTKEIQNLTREYLKFRTAEIPISIFTKKQRKLKGK</sequence>
<dbReference type="SUPFAM" id="SSF56349">
    <property type="entry name" value="DNA breaking-rejoining enzymes"/>
    <property type="match status" value="1"/>
</dbReference>
<dbReference type="Gene3D" id="1.10.150.130">
    <property type="match status" value="1"/>
</dbReference>
<keyword evidence="3" id="KW-0808">Transferase</keyword>
<evidence type="ECO:0000256" key="6">
    <source>
        <dbReference type="ARBA" id="ARBA00023172"/>
    </source>
</evidence>
<feature type="domain" description="Tyr recombinase" evidence="9">
    <location>
        <begin position="116"/>
        <end position="225"/>
    </location>
</feature>
<dbReference type="PROSITE" id="PS51898">
    <property type="entry name" value="TYR_RECOMBINASE"/>
    <property type="match status" value="1"/>
</dbReference>
<dbReference type="PANTHER" id="PTHR30349">
    <property type="entry name" value="PHAGE INTEGRASE-RELATED"/>
    <property type="match status" value="1"/>
</dbReference>
<dbReference type="Pfam" id="PF00589">
    <property type="entry name" value="Phage_integrase"/>
    <property type="match status" value="1"/>
</dbReference>
<keyword evidence="7" id="KW-1179">Viral genome integration</keyword>
<evidence type="ECO:0000313" key="11">
    <source>
        <dbReference type="EMBL" id="DAE11907.1"/>
    </source>
</evidence>
<evidence type="ECO:0000256" key="4">
    <source>
        <dbReference type="ARBA" id="ARBA00022801"/>
    </source>
</evidence>
<dbReference type="InterPro" id="IPR011010">
    <property type="entry name" value="DNA_brk_join_enz"/>
</dbReference>
<accession>A0A8S5PZF8</accession>
<dbReference type="PANTHER" id="PTHR30349:SF41">
    <property type="entry name" value="INTEGRASE_RECOMBINASE PROTEIN MJ0367-RELATED"/>
    <property type="match status" value="1"/>
</dbReference>
<evidence type="ECO:0000259" key="10">
    <source>
        <dbReference type="PROSITE" id="PS51900"/>
    </source>
</evidence>